<dbReference type="EMBL" id="PESE01000005">
    <property type="protein sequence ID" value="PYD37646.1"/>
    <property type="molecule type" value="Genomic_DNA"/>
</dbReference>
<evidence type="ECO:0000313" key="3">
    <source>
        <dbReference type="Proteomes" id="UP000248196"/>
    </source>
</evidence>
<keyword evidence="1" id="KW-0732">Signal</keyword>
<dbReference type="RefSeq" id="WP_004948962.1">
    <property type="nucleotide sequence ID" value="NZ_CP185735.1"/>
</dbReference>
<proteinExistence type="predicted"/>
<dbReference type="Proteomes" id="UP000248196">
    <property type="component" value="Unassembled WGS sequence"/>
</dbReference>
<dbReference type="InterPro" id="IPR021675">
    <property type="entry name" value="DUF3261"/>
</dbReference>
<sequence>MRGLRMMLLMLATLLAGCAGSQDPTLPQAWLKPGTRVTLPPPVLEQPISQQQLLTAEVKGQRHSMLVLLNADGRRLQLVGMSPLGIRLFNLTYDRQGIHTEQLIKTGELPPASQVLADIMLSYWPAADWQPLLPAGWRLEDRPEVRRLYDDRGATISEIRYQQAHGQRNPLSIAQSAFHYRITIQNLGSE</sequence>
<reference evidence="2 3" key="1">
    <citation type="submission" date="2017-11" db="EMBL/GenBank/DDBJ databases">
        <title>Genome sequence of the oocydin A producing rhizobacterium Serratia plymuthica 4Rx5.</title>
        <authorList>
            <person name="Matilla M.A."/>
            <person name="Udaondo Z."/>
            <person name="Salmond G.P.C."/>
        </authorList>
    </citation>
    <scope>NUCLEOTIDE SEQUENCE [LARGE SCALE GENOMIC DNA]</scope>
    <source>
        <strain evidence="2 3">4Rx5</strain>
    </source>
</reference>
<accession>A0A318P1C4</accession>
<evidence type="ECO:0000256" key="1">
    <source>
        <dbReference type="SAM" id="SignalP"/>
    </source>
</evidence>
<dbReference type="OrthoDB" id="6228084at2"/>
<dbReference type="AlphaFoldDB" id="A0A318P1C4"/>
<evidence type="ECO:0000313" key="2">
    <source>
        <dbReference type="EMBL" id="PYD37646.1"/>
    </source>
</evidence>
<organism evidence="2 3">
    <name type="scientific">Serratia plymuthica</name>
    <dbReference type="NCBI Taxonomy" id="82996"/>
    <lineage>
        <taxon>Bacteria</taxon>
        <taxon>Pseudomonadati</taxon>
        <taxon>Pseudomonadota</taxon>
        <taxon>Gammaproteobacteria</taxon>
        <taxon>Enterobacterales</taxon>
        <taxon>Yersiniaceae</taxon>
        <taxon>Serratia</taxon>
    </lineage>
</organism>
<gene>
    <name evidence="2" type="ORF">CT690_16375</name>
</gene>
<name>A0A318P1C4_SERPL</name>
<dbReference type="Pfam" id="PF11659">
    <property type="entry name" value="DUF3261"/>
    <property type="match status" value="1"/>
</dbReference>
<feature type="chain" id="PRO_5016301972" evidence="1">
    <location>
        <begin position="22"/>
        <end position="190"/>
    </location>
</feature>
<comment type="caution">
    <text evidence="2">The sequence shown here is derived from an EMBL/GenBank/DDBJ whole genome shotgun (WGS) entry which is preliminary data.</text>
</comment>
<dbReference type="PROSITE" id="PS51257">
    <property type="entry name" value="PROKAR_LIPOPROTEIN"/>
    <property type="match status" value="1"/>
</dbReference>
<feature type="signal peptide" evidence="1">
    <location>
        <begin position="1"/>
        <end position="21"/>
    </location>
</feature>
<protein>
    <submittedName>
        <fullName evidence="2">DUF3261 domain-containing protein</fullName>
    </submittedName>
</protein>